<dbReference type="AlphaFoldDB" id="A0A1B9GTP2"/>
<feature type="transmembrane region" description="Helical" evidence="20">
    <location>
        <begin position="464"/>
        <end position="485"/>
    </location>
</feature>
<dbReference type="Pfam" id="PF07690">
    <property type="entry name" value="MFS_1"/>
    <property type="match status" value="1"/>
</dbReference>
<dbReference type="Proteomes" id="UP000092666">
    <property type="component" value="Unassembled WGS sequence"/>
</dbReference>
<keyword evidence="23" id="KW-1185">Reference proteome</keyword>
<comment type="catalytic activity">
    <reaction evidence="11">
        <text>L-arginyl-glycine(out) = L-arginyl-glycine(in)</text>
        <dbReference type="Rhea" id="RHEA:79391"/>
        <dbReference type="ChEBI" id="CHEBI:229955"/>
    </reaction>
</comment>
<feature type="transmembrane region" description="Helical" evidence="20">
    <location>
        <begin position="83"/>
        <end position="101"/>
    </location>
</feature>
<comment type="catalytic activity">
    <reaction evidence="13">
        <text>L-alanyl-L-lysine(out) = L-alanyl-L-lysine(in)</text>
        <dbReference type="Rhea" id="RHEA:79415"/>
        <dbReference type="ChEBI" id="CHEBI:192470"/>
    </reaction>
</comment>
<reference evidence="23" key="2">
    <citation type="submission" date="2013-12" db="EMBL/GenBank/DDBJ databases">
        <title>Evolution of pathogenesis and genome organization in the Tremellales.</title>
        <authorList>
            <person name="Cuomo C."/>
            <person name="Litvintseva A."/>
            <person name="Heitman J."/>
            <person name="Chen Y."/>
            <person name="Sun S."/>
            <person name="Springer D."/>
            <person name="Dromer F."/>
            <person name="Young S."/>
            <person name="Zeng Q."/>
            <person name="Chapman S."/>
            <person name="Gujja S."/>
            <person name="Saif S."/>
            <person name="Birren B."/>
        </authorList>
    </citation>
    <scope>NUCLEOTIDE SEQUENCE [LARGE SCALE GENOMIC DNA]</scope>
    <source>
        <strain evidence="23">BCC8398</strain>
    </source>
</reference>
<dbReference type="InterPro" id="IPR020846">
    <property type="entry name" value="MFS_dom"/>
</dbReference>
<evidence type="ECO:0000256" key="10">
    <source>
        <dbReference type="ARBA" id="ARBA00044900"/>
    </source>
</evidence>
<comment type="catalytic activity">
    <reaction evidence="4">
        <text>L-alpha-aminoacyl-L-arginine(out) = L-alpha-aminoacyl-L-arginine(in)</text>
        <dbReference type="Rhea" id="RHEA:79367"/>
        <dbReference type="ChEBI" id="CHEBI:229968"/>
    </reaction>
</comment>
<comment type="catalytic activity">
    <reaction evidence="3">
        <text>L-histidyl-glycine(out) = L-histidyl-glycine(in)</text>
        <dbReference type="Rhea" id="RHEA:79395"/>
        <dbReference type="ChEBI" id="CHEBI:229957"/>
    </reaction>
</comment>
<dbReference type="InterPro" id="IPR011701">
    <property type="entry name" value="MFS"/>
</dbReference>
<comment type="subunit">
    <text evidence="18">Homodimer. Interacts with lysosomal protein GLMP (via lumenal domain); the interaction starts while both proteins are still in the endoplasmic reticulum and is required for stabilization of MFSD1 in lysosomes but has no direct effect on its targeting to lysosomes or transporter activity.</text>
</comment>
<comment type="catalytic activity">
    <reaction evidence="5">
        <text>L-alpha-aminoacyl-L-histidine(out) = L-alpha-aminoacyl-L-histidine(in)</text>
        <dbReference type="Rhea" id="RHEA:79375"/>
        <dbReference type="ChEBI" id="CHEBI:229967"/>
    </reaction>
</comment>
<dbReference type="InterPro" id="IPR036259">
    <property type="entry name" value="MFS_trans_sf"/>
</dbReference>
<dbReference type="SUPFAM" id="SSF103473">
    <property type="entry name" value="MFS general substrate transporter"/>
    <property type="match status" value="1"/>
</dbReference>
<feature type="transmembrane region" description="Helical" evidence="20">
    <location>
        <begin position="526"/>
        <end position="546"/>
    </location>
</feature>
<feature type="transmembrane region" description="Helical" evidence="20">
    <location>
        <begin position="305"/>
        <end position="324"/>
    </location>
</feature>
<gene>
    <name evidence="22" type="ORF">I316_03891</name>
</gene>
<name>A0A1B9GTP2_9TREE</name>
<evidence type="ECO:0000256" key="6">
    <source>
        <dbReference type="ARBA" id="ARBA00044891"/>
    </source>
</evidence>
<evidence type="ECO:0000256" key="7">
    <source>
        <dbReference type="ARBA" id="ARBA00044893"/>
    </source>
</evidence>
<dbReference type="GO" id="GO:0016020">
    <property type="term" value="C:membrane"/>
    <property type="evidence" value="ECO:0007669"/>
    <property type="project" value="UniProtKB-SubCell"/>
</dbReference>
<organism evidence="22 23">
    <name type="scientific">Kwoniella heveanensis BCC8398</name>
    <dbReference type="NCBI Taxonomy" id="1296120"/>
    <lineage>
        <taxon>Eukaryota</taxon>
        <taxon>Fungi</taxon>
        <taxon>Dikarya</taxon>
        <taxon>Basidiomycota</taxon>
        <taxon>Agaricomycotina</taxon>
        <taxon>Tremellomycetes</taxon>
        <taxon>Tremellales</taxon>
        <taxon>Cryptococcaceae</taxon>
        <taxon>Kwoniella</taxon>
    </lineage>
</organism>
<feature type="transmembrane region" description="Helical" evidence="20">
    <location>
        <begin position="399"/>
        <end position="421"/>
    </location>
</feature>
<evidence type="ECO:0000256" key="13">
    <source>
        <dbReference type="ARBA" id="ARBA00044919"/>
    </source>
</evidence>
<comment type="catalytic activity">
    <reaction evidence="9">
        <text>L-arginyl-L-alpha-amino acid(out) = L-arginyl-L-alpha-amino acid(in)</text>
        <dbReference type="Rhea" id="RHEA:79371"/>
        <dbReference type="ChEBI" id="CHEBI:84315"/>
    </reaction>
</comment>
<comment type="catalytic activity">
    <reaction evidence="7">
        <text>L-alpha-aminoacyl-L-lysine(out) = L-alpha-aminoacyl-L-lysine(in)</text>
        <dbReference type="Rhea" id="RHEA:79383"/>
        <dbReference type="ChEBI" id="CHEBI:229966"/>
    </reaction>
</comment>
<evidence type="ECO:0000256" key="15">
    <source>
        <dbReference type="ARBA" id="ARBA00044985"/>
    </source>
</evidence>
<proteinExistence type="predicted"/>
<feature type="domain" description="Major facilitator superfamily (MFS) profile" evidence="21">
    <location>
        <begin position="83"/>
        <end position="488"/>
    </location>
</feature>
<evidence type="ECO:0000313" key="22">
    <source>
        <dbReference type="EMBL" id="OCF34377.1"/>
    </source>
</evidence>
<evidence type="ECO:0000256" key="8">
    <source>
        <dbReference type="ARBA" id="ARBA00044898"/>
    </source>
</evidence>
<evidence type="ECO:0000256" key="5">
    <source>
        <dbReference type="ARBA" id="ARBA00044884"/>
    </source>
</evidence>
<dbReference type="GO" id="GO:0022857">
    <property type="term" value="F:transmembrane transporter activity"/>
    <property type="evidence" value="ECO:0007669"/>
    <property type="project" value="InterPro"/>
</dbReference>
<protein>
    <recommendedName>
        <fullName evidence="15">Lysosomal dipeptide transporter MFSD1</fullName>
    </recommendedName>
    <alternativeName>
        <fullName evidence="16">Major facilitator superfamily domain-containing protein 1</fullName>
    </alternativeName>
</protein>
<comment type="function">
    <text evidence="17">Lysosomal dipeptide uniporter that selectively exports lysine, arginine or histidine-containing dipeptides with a net positive charge from the lysosome lumen into the cytosol. Could play a role in a specific type of protein O-glycosylation indirectly regulating macrophages migration and tissue invasion. Also essential for liver homeostasis.</text>
</comment>
<keyword evidence="20" id="KW-0472">Membrane</keyword>
<comment type="subcellular location">
    <subcellularLocation>
        <location evidence="1">Membrane</location>
        <topology evidence="1">Multi-pass membrane protein</topology>
    </subcellularLocation>
</comment>
<evidence type="ECO:0000256" key="11">
    <source>
        <dbReference type="ARBA" id="ARBA00044903"/>
    </source>
</evidence>
<keyword evidence="20" id="KW-0812">Transmembrane</keyword>
<dbReference type="PROSITE" id="PS50850">
    <property type="entry name" value="MFS"/>
    <property type="match status" value="1"/>
</dbReference>
<feature type="transmembrane region" description="Helical" evidence="20">
    <location>
        <begin position="371"/>
        <end position="393"/>
    </location>
</feature>
<evidence type="ECO:0000256" key="4">
    <source>
        <dbReference type="ARBA" id="ARBA00044881"/>
    </source>
</evidence>
<reference evidence="22 23" key="1">
    <citation type="submission" date="2013-07" db="EMBL/GenBank/DDBJ databases">
        <title>The Genome Sequence of Cryptococcus heveanensis BCC8398.</title>
        <authorList>
            <consortium name="The Broad Institute Genome Sequencing Platform"/>
            <person name="Cuomo C."/>
            <person name="Litvintseva A."/>
            <person name="Chen Y."/>
            <person name="Heitman J."/>
            <person name="Sun S."/>
            <person name="Springer D."/>
            <person name="Dromer F."/>
            <person name="Young S.K."/>
            <person name="Zeng Q."/>
            <person name="Gargeya S."/>
            <person name="Fitzgerald M."/>
            <person name="Abouelleil A."/>
            <person name="Alvarado L."/>
            <person name="Berlin A.M."/>
            <person name="Chapman S.B."/>
            <person name="Dewar J."/>
            <person name="Goldberg J."/>
            <person name="Griggs A."/>
            <person name="Gujja S."/>
            <person name="Hansen M."/>
            <person name="Howarth C."/>
            <person name="Imamovic A."/>
            <person name="Larimer J."/>
            <person name="McCowan C."/>
            <person name="Murphy C."/>
            <person name="Pearson M."/>
            <person name="Priest M."/>
            <person name="Roberts A."/>
            <person name="Saif S."/>
            <person name="Shea T."/>
            <person name="Sykes S."/>
            <person name="Wortman J."/>
            <person name="Nusbaum C."/>
            <person name="Birren B."/>
        </authorList>
    </citation>
    <scope>NUCLEOTIDE SEQUENCE [LARGE SCALE GENOMIC DNA]</scope>
    <source>
        <strain evidence="22 23">BCC8398</strain>
    </source>
</reference>
<dbReference type="InterPro" id="IPR052187">
    <property type="entry name" value="MFSD1"/>
</dbReference>
<accession>A0A1B9GTP2</accession>
<comment type="catalytic activity">
    <reaction evidence="10">
        <text>L-lysyl-L-lysine(out) = L-lysyl-L-lysine(in)</text>
        <dbReference type="Rhea" id="RHEA:79403"/>
        <dbReference type="ChEBI" id="CHEBI:229956"/>
    </reaction>
</comment>
<evidence type="ECO:0000256" key="20">
    <source>
        <dbReference type="SAM" id="Phobius"/>
    </source>
</evidence>
<evidence type="ECO:0000256" key="3">
    <source>
        <dbReference type="ARBA" id="ARBA00044878"/>
    </source>
</evidence>
<dbReference type="PANTHER" id="PTHR23512">
    <property type="entry name" value="MAJOR FACILITATOR SUPERFAMILY DOMAIN-CONTAINING PROTEIN 1"/>
    <property type="match status" value="1"/>
</dbReference>
<evidence type="ECO:0000256" key="17">
    <source>
        <dbReference type="ARBA" id="ARBA00045709"/>
    </source>
</evidence>
<keyword evidence="20" id="KW-1133">Transmembrane helix</keyword>
<feature type="compositionally biased region" description="Low complexity" evidence="19">
    <location>
        <begin position="18"/>
        <end position="35"/>
    </location>
</feature>
<sequence>MSQQTSAARRVGSPSEKNANQSPAPSPSASTSHSLNEQEKEKDGLALAASPSDDPSGQLPELGNGSDVSQDLEEKEVAMPWRYRLAAFSMILFFATGSSYLEGVAAPLKSTFRSELKITNAQYGAIASASSLVNTVLPIIGGIGMDYWGATYACIISSVFILVGAVVTSCSANTNNYGLLIGGRIIMGFGSTVIESTQSKLYAHWFKGSNLALVFALDIAWNRITSVISKATAVPMSNINGWWGWAQWIPTIVCAFNMALVLFYWWFERSVPKKYRPSLGKEARVVEGWSKKKFKFGTLLRLPKFFWILCGTQLFQNAAVTVYTSNLADIQTYTRGTSKLAAGYNTSLQGVIPIVLTPLTGWFFDMFGWRMVFVSWTAILYIIVFVLIGFTTVHPLCPILISSFALTTNAIAFIASIPVLVGDDALLGTAFGVWKAFANGNSAVLDVAAGAIQDRTKDGSYDNVLYLIIAIKAVEVCLGPIYDYLDGKWLGHSLRMPEKKRLELRKKALEEDIDYPGWRISKKTTYIVGGELTALVITAWVVYIIYSLGT</sequence>
<dbReference type="Gene3D" id="1.20.1250.20">
    <property type="entry name" value="MFS general substrate transporter like domains"/>
    <property type="match status" value="2"/>
</dbReference>
<evidence type="ECO:0000256" key="19">
    <source>
        <dbReference type="SAM" id="MobiDB-lite"/>
    </source>
</evidence>
<dbReference type="PANTHER" id="PTHR23512:SF12">
    <property type="entry name" value="TRANSPORTER, PUTATIVE (AFU_ORTHOLOGUE AFUA_4G00260)-RELATED"/>
    <property type="match status" value="1"/>
</dbReference>
<feature type="transmembrane region" description="Helical" evidence="20">
    <location>
        <begin position="344"/>
        <end position="364"/>
    </location>
</feature>
<comment type="catalytic activity">
    <reaction evidence="6">
        <text>L-lysyl-L-alpha-amino acid(out) = L-lysyl-L-alpha-amino acid(in)</text>
        <dbReference type="Rhea" id="RHEA:79387"/>
        <dbReference type="ChEBI" id="CHEBI:229965"/>
    </reaction>
</comment>
<evidence type="ECO:0000256" key="12">
    <source>
        <dbReference type="ARBA" id="ARBA00044912"/>
    </source>
</evidence>
<dbReference type="OrthoDB" id="424834at2759"/>
<evidence type="ECO:0000256" key="2">
    <source>
        <dbReference type="ARBA" id="ARBA00044876"/>
    </source>
</evidence>
<evidence type="ECO:0000313" key="23">
    <source>
        <dbReference type="Proteomes" id="UP000092666"/>
    </source>
</evidence>
<comment type="catalytic activity">
    <reaction evidence="14">
        <text>L-lysyl-glycine(out) = L-lysyl-glycine(in)</text>
        <dbReference type="Rhea" id="RHEA:79407"/>
        <dbReference type="ChEBI" id="CHEBI:191202"/>
    </reaction>
</comment>
<dbReference type="EMBL" id="KV700125">
    <property type="protein sequence ID" value="OCF34377.1"/>
    <property type="molecule type" value="Genomic_DNA"/>
</dbReference>
<evidence type="ECO:0000256" key="9">
    <source>
        <dbReference type="ARBA" id="ARBA00044899"/>
    </source>
</evidence>
<comment type="catalytic activity">
    <reaction evidence="8">
        <text>L-aspartyl-L-lysine(out) = L-aspartyl-L-lysine(in)</text>
        <dbReference type="Rhea" id="RHEA:79411"/>
        <dbReference type="ChEBI" id="CHEBI:229953"/>
    </reaction>
</comment>
<feature type="transmembrane region" description="Helical" evidence="20">
    <location>
        <begin position="245"/>
        <end position="267"/>
    </location>
</feature>
<evidence type="ECO:0000259" key="21">
    <source>
        <dbReference type="PROSITE" id="PS50850"/>
    </source>
</evidence>
<evidence type="ECO:0000256" key="16">
    <source>
        <dbReference type="ARBA" id="ARBA00045018"/>
    </source>
</evidence>
<comment type="catalytic activity">
    <reaction evidence="12">
        <text>L-histidyl-L-alpha-amino acid(out) = L-histidyl-L-alpha-amino acid(in)</text>
        <dbReference type="Rhea" id="RHEA:79379"/>
        <dbReference type="ChEBI" id="CHEBI:229964"/>
    </reaction>
</comment>
<evidence type="ECO:0000256" key="14">
    <source>
        <dbReference type="ARBA" id="ARBA00044924"/>
    </source>
</evidence>
<evidence type="ECO:0000256" key="1">
    <source>
        <dbReference type="ARBA" id="ARBA00004141"/>
    </source>
</evidence>
<comment type="catalytic activity">
    <reaction evidence="2">
        <text>L-lysyl-L-alanine(out) = L-lysyl-L-alanine(in)</text>
        <dbReference type="Rhea" id="RHEA:79399"/>
        <dbReference type="ChEBI" id="CHEBI:229954"/>
    </reaction>
</comment>
<evidence type="ECO:0000256" key="18">
    <source>
        <dbReference type="ARBA" id="ARBA00046376"/>
    </source>
</evidence>
<feature type="transmembrane region" description="Helical" evidence="20">
    <location>
        <begin position="147"/>
        <end position="167"/>
    </location>
</feature>
<feature type="region of interest" description="Disordered" evidence="19">
    <location>
        <begin position="1"/>
        <end position="70"/>
    </location>
</feature>